<keyword evidence="3" id="KW-1185">Reference proteome</keyword>
<evidence type="ECO:0000256" key="1">
    <source>
        <dbReference type="SAM" id="MobiDB-lite"/>
    </source>
</evidence>
<dbReference type="Proteomes" id="UP000005697">
    <property type="component" value="Unassembled WGS sequence"/>
</dbReference>
<organism evidence="2 3">
    <name type="scientific">Prevotella multiformis DSM 16608</name>
    <dbReference type="NCBI Taxonomy" id="888743"/>
    <lineage>
        <taxon>Bacteria</taxon>
        <taxon>Pseudomonadati</taxon>
        <taxon>Bacteroidota</taxon>
        <taxon>Bacteroidia</taxon>
        <taxon>Bacteroidales</taxon>
        <taxon>Prevotellaceae</taxon>
        <taxon>Prevotella</taxon>
    </lineage>
</organism>
<feature type="region of interest" description="Disordered" evidence="1">
    <location>
        <begin position="1"/>
        <end position="49"/>
    </location>
</feature>
<accession>F0F5I8</accession>
<dbReference type="EMBL" id="AEWX01000013">
    <property type="protein sequence ID" value="EGC20607.1"/>
    <property type="molecule type" value="Genomic_DNA"/>
</dbReference>
<dbReference type="AlphaFoldDB" id="F0F5I8"/>
<proteinExistence type="predicted"/>
<evidence type="ECO:0000313" key="2">
    <source>
        <dbReference type="EMBL" id="EGC20607.1"/>
    </source>
</evidence>
<dbReference type="HOGENOM" id="CLU_3139196_0_0_10"/>
<name>F0F5I8_9BACT</name>
<evidence type="ECO:0000313" key="3">
    <source>
        <dbReference type="Proteomes" id="UP000005697"/>
    </source>
</evidence>
<protein>
    <submittedName>
        <fullName evidence="2">Uncharacterized protein</fullName>
    </submittedName>
</protein>
<reference evidence="2 3" key="1">
    <citation type="submission" date="2011-01" db="EMBL/GenBank/DDBJ databases">
        <authorList>
            <person name="Muzny D."/>
            <person name="Qin X."/>
            <person name="Deng J."/>
            <person name="Jiang H."/>
            <person name="Liu Y."/>
            <person name="Qu J."/>
            <person name="Song X.-Z."/>
            <person name="Zhang L."/>
            <person name="Thornton R."/>
            <person name="Coyle M."/>
            <person name="Francisco L."/>
            <person name="Jackson L."/>
            <person name="Javaid M."/>
            <person name="Korchina V."/>
            <person name="Kovar C."/>
            <person name="Mata R."/>
            <person name="Mathew T."/>
            <person name="Ngo R."/>
            <person name="Nguyen L."/>
            <person name="Nguyen N."/>
            <person name="Okwuonu G."/>
            <person name="Ongeri F."/>
            <person name="Pham C."/>
            <person name="Simmons D."/>
            <person name="Wilczek-Boney K."/>
            <person name="Hale W."/>
            <person name="Jakkamsetti A."/>
            <person name="Pham P."/>
            <person name="Ruth R."/>
            <person name="San Lucas F."/>
            <person name="Warren J."/>
            <person name="Zhang J."/>
            <person name="Zhao Z."/>
            <person name="Zhou C."/>
            <person name="Zhu D."/>
            <person name="Lee S."/>
            <person name="Bess C."/>
            <person name="Blankenburg K."/>
            <person name="Forbes L."/>
            <person name="Fu Q."/>
            <person name="Gubbala S."/>
            <person name="Hirani K."/>
            <person name="Jayaseelan J.C."/>
            <person name="Lara F."/>
            <person name="Munidasa M."/>
            <person name="Palculict T."/>
            <person name="Patil S."/>
            <person name="Pu L.-L."/>
            <person name="Saada N."/>
            <person name="Tang L."/>
            <person name="Weissenberger G."/>
            <person name="Zhu Y."/>
            <person name="Hemphill L."/>
            <person name="Shang Y."/>
            <person name="Youmans B."/>
            <person name="Ayvaz T."/>
            <person name="Ross M."/>
            <person name="Santibanez J."/>
            <person name="Aqrawi P."/>
            <person name="Gross S."/>
            <person name="Joshi V."/>
            <person name="Fowler G."/>
            <person name="Nazareth L."/>
            <person name="Reid J."/>
            <person name="Worley K."/>
            <person name="Petrosino J."/>
            <person name="Highlander S."/>
            <person name="Gibbs R."/>
        </authorList>
    </citation>
    <scope>NUCLEOTIDE SEQUENCE [LARGE SCALE GENOMIC DNA]</scope>
    <source>
        <strain evidence="2 3">DSM 16608</strain>
    </source>
</reference>
<sequence length="49" mass="5143">MNGLQTARDFPAGTAVPNRSGILFPAVGNPAPSRRESDSRPSAQNSRCS</sequence>
<gene>
    <name evidence="2" type="ORF">HMPREF9141_0854</name>
</gene>
<comment type="caution">
    <text evidence="2">The sequence shown here is derived from an EMBL/GenBank/DDBJ whole genome shotgun (WGS) entry which is preliminary data.</text>
</comment>
<feature type="compositionally biased region" description="Polar residues" evidence="1">
    <location>
        <begin position="40"/>
        <end position="49"/>
    </location>
</feature>